<keyword evidence="1" id="KW-0472">Membrane</keyword>
<reference evidence="3" key="1">
    <citation type="journal article" date="2015" name="Nat. Genet.">
        <title>The pineapple genome and the evolution of CAM photosynthesis.</title>
        <authorList>
            <person name="Ming R."/>
            <person name="VanBuren R."/>
            <person name="Wai C.M."/>
            <person name="Tang H."/>
            <person name="Schatz M.C."/>
            <person name="Bowers J.E."/>
            <person name="Lyons E."/>
            <person name="Wang M.L."/>
            <person name="Chen J."/>
            <person name="Biggers E."/>
            <person name="Zhang J."/>
            <person name="Huang L."/>
            <person name="Zhang L."/>
            <person name="Miao W."/>
            <person name="Zhang J."/>
            <person name="Ye Z."/>
            <person name="Miao C."/>
            <person name="Lin Z."/>
            <person name="Wang H."/>
            <person name="Zhou H."/>
            <person name="Yim W.C."/>
            <person name="Priest H.D."/>
            <person name="Zheng C."/>
            <person name="Woodhouse M."/>
            <person name="Edger P.P."/>
            <person name="Guyot R."/>
            <person name="Guo H.B."/>
            <person name="Guo H."/>
            <person name="Zheng G."/>
            <person name="Singh R."/>
            <person name="Sharma A."/>
            <person name="Min X."/>
            <person name="Zheng Y."/>
            <person name="Lee H."/>
            <person name="Gurtowski J."/>
            <person name="Sedlazeck F.J."/>
            <person name="Harkess A."/>
            <person name="McKain M.R."/>
            <person name="Liao Z."/>
            <person name="Fang J."/>
            <person name="Liu J."/>
            <person name="Zhang X."/>
            <person name="Zhang Q."/>
            <person name="Hu W."/>
            <person name="Qin Y."/>
            <person name="Wang K."/>
            <person name="Chen L.Y."/>
            <person name="Shirley N."/>
            <person name="Lin Y.R."/>
            <person name="Liu L.Y."/>
            <person name="Hernandez A.G."/>
            <person name="Wright C.L."/>
            <person name="Bulone V."/>
            <person name="Tuskan G.A."/>
            <person name="Heath K."/>
            <person name="Zee F."/>
            <person name="Moore P.H."/>
            <person name="Sunkar R."/>
            <person name="Leebens-Mack J.H."/>
            <person name="Mockler T."/>
            <person name="Bennetzen J.L."/>
            <person name="Freeling M."/>
            <person name="Sankoff D."/>
            <person name="Paterson A.H."/>
            <person name="Zhu X."/>
            <person name="Yang X."/>
            <person name="Smith J.A."/>
            <person name="Cushman J.C."/>
            <person name="Paull R.E."/>
            <person name="Yu Q."/>
        </authorList>
    </citation>
    <scope>NUCLEOTIDE SEQUENCE [LARGE SCALE GENOMIC DNA]</scope>
    <source>
        <strain evidence="3">cv. F153</strain>
    </source>
</reference>
<evidence type="ECO:0000313" key="4">
    <source>
        <dbReference type="RefSeq" id="XP_020085515.1"/>
    </source>
</evidence>
<accession>A0A6P5EWJ8</accession>
<dbReference type="OrthoDB" id="10266771at2759"/>
<sequence length="253" mass="27718">MTTKSLTSMAAAAEAASPSSSLLRRLVAVDTALSLRVHSLFLPVPRSLLKALEVSGDGRFWFPVVLALLPLSSSVAFSLLLGLLLGSLLDLLLVGLLKHLVRRPRPVYNKGMSLAFALDHWSFPSGHSSRVFFIASFLHLSSASLRRWIRGGGGAGDGAELVVRLVFLWSAATSASRVLLGRHFVFDVLAGACLGVVEALITFRSMRLLQVLHMESETYECNIVLDLILGMKFYFSHCRLHEELCRRIFGVVL</sequence>
<dbReference type="SMART" id="SM00014">
    <property type="entry name" value="acidPPc"/>
    <property type="match status" value="1"/>
</dbReference>
<evidence type="ECO:0000259" key="2">
    <source>
        <dbReference type="SMART" id="SM00014"/>
    </source>
</evidence>
<proteinExistence type="predicted"/>
<dbReference type="Gene3D" id="1.20.144.10">
    <property type="entry name" value="Phosphatidic acid phosphatase type 2/haloperoxidase"/>
    <property type="match status" value="1"/>
</dbReference>
<evidence type="ECO:0000313" key="3">
    <source>
        <dbReference type="Proteomes" id="UP000515123"/>
    </source>
</evidence>
<dbReference type="InterPro" id="IPR000326">
    <property type="entry name" value="PAP2/HPO"/>
</dbReference>
<dbReference type="GO" id="GO:0042392">
    <property type="term" value="F:sphingosine-1-phosphate phosphatase activity"/>
    <property type="evidence" value="ECO:0007669"/>
    <property type="project" value="TreeGrafter"/>
</dbReference>
<dbReference type="GeneID" id="109708255"/>
<gene>
    <name evidence="4" type="primary">LOC109708255</name>
</gene>
<dbReference type="PANTHER" id="PTHR14969:SF13">
    <property type="entry name" value="AT30094P"/>
    <property type="match status" value="1"/>
</dbReference>
<dbReference type="RefSeq" id="XP_020085515.1">
    <property type="nucleotide sequence ID" value="XM_020229926.1"/>
</dbReference>
<dbReference type="Proteomes" id="UP000515123">
    <property type="component" value="Linkage group 3"/>
</dbReference>
<dbReference type="Pfam" id="PF01569">
    <property type="entry name" value="PAP2"/>
    <property type="match status" value="1"/>
</dbReference>
<reference evidence="4" key="2">
    <citation type="submission" date="2025-08" db="UniProtKB">
        <authorList>
            <consortium name="RefSeq"/>
        </authorList>
    </citation>
    <scope>IDENTIFICATION</scope>
    <source>
        <tissue evidence="4">Leaf</tissue>
    </source>
</reference>
<keyword evidence="1" id="KW-1133">Transmembrane helix</keyword>
<protein>
    <submittedName>
        <fullName evidence="4">Probable lipid phosphate phosphatase beta isoform X1</fullName>
    </submittedName>
</protein>
<keyword evidence="3" id="KW-1185">Reference proteome</keyword>
<evidence type="ECO:0000256" key="1">
    <source>
        <dbReference type="SAM" id="Phobius"/>
    </source>
</evidence>
<dbReference type="AlphaFoldDB" id="A0A6P5EWJ8"/>
<keyword evidence="1" id="KW-0812">Transmembrane</keyword>
<dbReference type="SUPFAM" id="SSF48317">
    <property type="entry name" value="Acid phosphatase/Vanadium-dependent haloperoxidase"/>
    <property type="match status" value="1"/>
</dbReference>
<dbReference type="PANTHER" id="PTHR14969">
    <property type="entry name" value="SPHINGOSINE-1-PHOSPHATE PHOSPHOHYDROLASE"/>
    <property type="match status" value="1"/>
</dbReference>
<feature type="transmembrane region" description="Helical" evidence="1">
    <location>
        <begin position="60"/>
        <end position="86"/>
    </location>
</feature>
<organism evidence="3 4">
    <name type="scientific">Ananas comosus</name>
    <name type="common">Pineapple</name>
    <name type="synonym">Ananas ananas</name>
    <dbReference type="NCBI Taxonomy" id="4615"/>
    <lineage>
        <taxon>Eukaryota</taxon>
        <taxon>Viridiplantae</taxon>
        <taxon>Streptophyta</taxon>
        <taxon>Embryophyta</taxon>
        <taxon>Tracheophyta</taxon>
        <taxon>Spermatophyta</taxon>
        <taxon>Magnoliopsida</taxon>
        <taxon>Liliopsida</taxon>
        <taxon>Poales</taxon>
        <taxon>Bromeliaceae</taxon>
        <taxon>Bromelioideae</taxon>
        <taxon>Ananas</taxon>
    </lineage>
</organism>
<name>A0A6P5EWJ8_ANACO</name>
<feature type="domain" description="Phosphatidic acid phosphatase type 2/haloperoxidase" evidence="2">
    <location>
        <begin position="78"/>
        <end position="203"/>
    </location>
</feature>
<feature type="transmembrane region" description="Helical" evidence="1">
    <location>
        <begin position="184"/>
        <end position="203"/>
    </location>
</feature>
<dbReference type="InterPro" id="IPR036938">
    <property type="entry name" value="PAP2/HPO_sf"/>
</dbReference>